<keyword evidence="2" id="KW-1185">Reference proteome</keyword>
<reference evidence="1 2" key="1">
    <citation type="submission" date="2018-03" db="EMBL/GenBank/DDBJ databases">
        <title>Defining the species Micromonospora saelicesensis and Micromonospora noduli under the framework of genomics.</title>
        <authorList>
            <person name="Riesco R."/>
            <person name="Trujillo M.E."/>
        </authorList>
    </citation>
    <scope>NUCLEOTIDE SEQUENCE [LARGE SCALE GENOMIC DNA]</scope>
    <source>
        <strain evidence="1 2">MED15</strain>
    </source>
</reference>
<proteinExistence type="predicted"/>
<comment type="caution">
    <text evidence="1">The sequence shown here is derived from an EMBL/GenBank/DDBJ whole genome shotgun (WGS) entry which is preliminary data.</text>
</comment>
<dbReference type="Proteomes" id="UP000249045">
    <property type="component" value="Unassembled WGS sequence"/>
</dbReference>
<evidence type="ECO:0000313" key="1">
    <source>
        <dbReference type="EMBL" id="RAO25241.1"/>
    </source>
</evidence>
<protein>
    <submittedName>
        <fullName evidence="1">Uncharacterized protein</fullName>
    </submittedName>
</protein>
<dbReference type="EMBL" id="PYAC01000001">
    <property type="protein sequence ID" value="RAO25241.1"/>
    <property type="molecule type" value="Genomic_DNA"/>
</dbReference>
<gene>
    <name evidence="1" type="ORF">MED15_01004</name>
</gene>
<name>A0ABX9D9J5_9ACTN</name>
<organism evidence="1 2">
    <name type="scientific">Micromonospora noduli</name>
    <dbReference type="NCBI Taxonomy" id="709876"/>
    <lineage>
        <taxon>Bacteria</taxon>
        <taxon>Bacillati</taxon>
        <taxon>Actinomycetota</taxon>
        <taxon>Actinomycetes</taxon>
        <taxon>Micromonosporales</taxon>
        <taxon>Micromonosporaceae</taxon>
        <taxon>Micromonospora</taxon>
    </lineage>
</organism>
<evidence type="ECO:0000313" key="2">
    <source>
        <dbReference type="Proteomes" id="UP000249045"/>
    </source>
</evidence>
<accession>A0ABX9D9J5</accession>
<sequence>MPVLVSDYRASGYFSSTRRGMYLVLPTLLSMWTVSASR</sequence>